<dbReference type="GO" id="GO:0000981">
    <property type="term" value="F:DNA-binding transcription factor activity, RNA polymerase II-specific"/>
    <property type="evidence" value="ECO:0007669"/>
    <property type="project" value="InterPro"/>
</dbReference>
<organism evidence="8 9">
    <name type="scientific">Podospora australis</name>
    <dbReference type="NCBI Taxonomy" id="1536484"/>
    <lineage>
        <taxon>Eukaryota</taxon>
        <taxon>Fungi</taxon>
        <taxon>Dikarya</taxon>
        <taxon>Ascomycota</taxon>
        <taxon>Pezizomycotina</taxon>
        <taxon>Sordariomycetes</taxon>
        <taxon>Sordariomycetidae</taxon>
        <taxon>Sordariales</taxon>
        <taxon>Podosporaceae</taxon>
        <taxon>Podospora</taxon>
    </lineage>
</organism>
<sequence length="593" mass="66217">MPNVATPERIVPVVSSLRKRANTPKVRTGCITCKNRHVKCDERKPTCFRCEKACMPCAGYAAKTESRSSSKKSRRSSSAGSQERSLRPLQMIRPALPSVCYGGKDVIYYDFLRYSSVSDLTGYLHADFWSRIILCGTANDDCVQHAILAIGALSQALFLDSCSSRPAAGFASTGSSPAPTHPHVQTPCRALLNHHHRAAIQHQNQAISLCLQRTQDQKNGGISARTLLILTLLLVSYEFLQGNMEGADGLMTSGTRLLRDNIAMLANKQRDRTKEEGIEDMEYILPMISVGGNSSMCPQQASLYQEVASVPASPGTDTEQELPVLGQTSTIKFIYLWGNFHSRCITFITRAMQRTFNNNHRASPAMTPNSCYSDSSSFNFQEQPRFLLLLRQWHEFILDFRQAVKPDDTRARRALRLILLQYYTNLISLSWCLDASDTACDHYELEFRQILKIANEFLDDPAPDTKMGFTFGAGSVAGPLVLVATKCRNREIRLEALTAFKKMSWREGSWDAKVFVCCIGLVLIEEAGRDSKTGRIEPAGRWIWTGAHSDGEHGRVVGEYTRVAPDERGEAVKKHLLLDDDRCTVVDRGTWFP</sequence>
<protein>
    <recommendedName>
        <fullName evidence="7">Zn(2)-C6 fungal-type domain-containing protein</fullName>
    </recommendedName>
</protein>
<keyword evidence="3" id="KW-0805">Transcription regulation</keyword>
<name>A0AAN7AD62_9PEZI</name>
<dbReference type="Proteomes" id="UP001302126">
    <property type="component" value="Unassembled WGS sequence"/>
</dbReference>
<proteinExistence type="predicted"/>
<dbReference type="AlphaFoldDB" id="A0AAN7AD62"/>
<dbReference type="EMBL" id="MU864498">
    <property type="protein sequence ID" value="KAK4184236.1"/>
    <property type="molecule type" value="Genomic_DNA"/>
</dbReference>
<feature type="domain" description="Zn(2)-C6 fungal-type" evidence="7">
    <location>
        <begin position="29"/>
        <end position="57"/>
    </location>
</feature>
<dbReference type="PANTHER" id="PTHR36206">
    <property type="entry name" value="ASPERCRYPTIN BIOSYNTHESIS CLUSTER-SPECIFIC TRANSCRIPTION REGULATOR ATNN-RELATED"/>
    <property type="match status" value="1"/>
</dbReference>
<evidence type="ECO:0000256" key="2">
    <source>
        <dbReference type="ARBA" id="ARBA00022833"/>
    </source>
</evidence>
<keyword evidence="9" id="KW-1185">Reference proteome</keyword>
<keyword evidence="4" id="KW-0238">DNA-binding</keyword>
<dbReference type="GO" id="GO:0003677">
    <property type="term" value="F:DNA binding"/>
    <property type="evidence" value="ECO:0007669"/>
    <property type="project" value="UniProtKB-KW"/>
</dbReference>
<evidence type="ECO:0000313" key="8">
    <source>
        <dbReference type="EMBL" id="KAK4184236.1"/>
    </source>
</evidence>
<reference evidence="8" key="1">
    <citation type="journal article" date="2023" name="Mol. Phylogenet. Evol.">
        <title>Genome-scale phylogeny and comparative genomics of the fungal order Sordariales.</title>
        <authorList>
            <person name="Hensen N."/>
            <person name="Bonometti L."/>
            <person name="Westerberg I."/>
            <person name="Brannstrom I.O."/>
            <person name="Guillou S."/>
            <person name="Cros-Aarteil S."/>
            <person name="Calhoun S."/>
            <person name="Haridas S."/>
            <person name="Kuo A."/>
            <person name="Mondo S."/>
            <person name="Pangilinan J."/>
            <person name="Riley R."/>
            <person name="LaButti K."/>
            <person name="Andreopoulos B."/>
            <person name="Lipzen A."/>
            <person name="Chen C."/>
            <person name="Yan M."/>
            <person name="Daum C."/>
            <person name="Ng V."/>
            <person name="Clum A."/>
            <person name="Steindorff A."/>
            <person name="Ohm R.A."/>
            <person name="Martin F."/>
            <person name="Silar P."/>
            <person name="Natvig D.O."/>
            <person name="Lalanne C."/>
            <person name="Gautier V."/>
            <person name="Ament-Velasquez S.L."/>
            <person name="Kruys A."/>
            <person name="Hutchinson M.I."/>
            <person name="Powell A.J."/>
            <person name="Barry K."/>
            <person name="Miller A.N."/>
            <person name="Grigoriev I.V."/>
            <person name="Debuchy R."/>
            <person name="Gladieux P."/>
            <person name="Hiltunen Thoren M."/>
            <person name="Johannesson H."/>
        </authorList>
    </citation>
    <scope>NUCLEOTIDE SEQUENCE</scope>
    <source>
        <strain evidence="8">PSN309</strain>
    </source>
</reference>
<dbReference type="SMART" id="SM00066">
    <property type="entry name" value="GAL4"/>
    <property type="match status" value="1"/>
</dbReference>
<evidence type="ECO:0000256" key="3">
    <source>
        <dbReference type="ARBA" id="ARBA00023015"/>
    </source>
</evidence>
<gene>
    <name evidence="8" type="ORF">QBC35DRAFT_517705</name>
</gene>
<dbReference type="PANTHER" id="PTHR36206:SF4">
    <property type="entry name" value="HYPOTHETICAL CONSERVED PROTEIN (EUROFUNG)-RELATED"/>
    <property type="match status" value="1"/>
</dbReference>
<dbReference type="InterPro" id="IPR036864">
    <property type="entry name" value="Zn2-C6_fun-type_DNA-bd_sf"/>
</dbReference>
<keyword evidence="5" id="KW-0804">Transcription</keyword>
<keyword evidence="2" id="KW-0862">Zinc</keyword>
<dbReference type="GO" id="GO:0008270">
    <property type="term" value="F:zinc ion binding"/>
    <property type="evidence" value="ECO:0007669"/>
    <property type="project" value="InterPro"/>
</dbReference>
<dbReference type="CDD" id="cd00067">
    <property type="entry name" value="GAL4"/>
    <property type="match status" value="1"/>
</dbReference>
<dbReference type="PROSITE" id="PS00463">
    <property type="entry name" value="ZN2_CY6_FUNGAL_1"/>
    <property type="match status" value="1"/>
</dbReference>
<dbReference type="SUPFAM" id="SSF57701">
    <property type="entry name" value="Zn2/Cys6 DNA-binding domain"/>
    <property type="match status" value="1"/>
</dbReference>
<keyword evidence="1" id="KW-0479">Metal-binding</keyword>
<dbReference type="PROSITE" id="PS50048">
    <property type="entry name" value="ZN2_CY6_FUNGAL_2"/>
    <property type="match status" value="1"/>
</dbReference>
<dbReference type="Gene3D" id="4.10.240.10">
    <property type="entry name" value="Zn(2)-C6 fungal-type DNA-binding domain"/>
    <property type="match status" value="1"/>
</dbReference>
<reference evidence="8" key="2">
    <citation type="submission" date="2023-05" db="EMBL/GenBank/DDBJ databases">
        <authorList>
            <consortium name="Lawrence Berkeley National Laboratory"/>
            <person name="Steindorff A."/>
            <person name="Hensen N."/>
            <person name="Bonometti L."/>
            <person name="Westerberg I."/>
            <person name="Brannstrom I.O."/>
            <person name="Guillou S."/>
            <person name="Cros-Aarteil S."/>
            <person name="Calhoun S."/>
            <person name="Haridas S."/>
            <person name="Kuo A."/>
            <person name="Mondo S."/>
            <person name="Pangilinan J."/>
            <person name="Riley R."/>
            <person name="Labutti K."/>
            <person name="Andreopoulos B."/>
            <person name="Lipzen A."/>
            <person name="Chen C."/>
            <person name="Yanf M."/>
            <person name="Daum C."/>
            <person name="Ng V."/>
            <person name="Clum A."/>
            <person name="Ohm R."/>
            <person name="Martin F."/>
            <person name="Silar P."/>
            <person name="Natvig D."/>
            <person name="Lalanne C."/>
            <person name="Gautier V."/>
            <person name="Ament-Velasquez S.L."/>
            <person name="Kruys A."/>
            <person name="Hutchinson M.I."/>
            <person name="Powell A.J."/>
            <person name="Barry K."/>
            <person name="Miller A.N."/>
            <person name="Grigoriev I.V."/>
            <person name="Debuchy R."/>
            <person name="Gladieux P."/>
            <person name="Thoren M.H."/>
            <person name="Johannesson H."/>
        </authorList>
    </citation>
    <scope>NUCLEOTIDE SEQUENCE</scope>
    <source>
        <strain evidence="8">PSN309</strain>
    </source>
</reference>
<evidence type="ECO:0000256" key="6">
    <source>
        <dbReference type="ARBA" id="ARBA00023242"/>
    </source>
</evidence>
<dbReference type="Pfam" id="PF00172">
    <property type="entry name" value="Zn_clus"/>
    <property type="match status" value="1"/>
</dbReference>
<evidence type="ECO:0000256" key="5">
    <source>
        <dbReference type="ARBA" id="ARBA00023163"/>
    </source>
</evidence>
<evidence type="ECO:0000256" key="1">
    <source>
        <dbReference type="ARBA" id="ARBA00022723"/>
    </source>
</evidence>
<accession>A0AAN7AD62</accession>
<comment type="caution">
    <text evidence="8">The sequence shown here is derived from an EMBL/GenBank/DDBJ whole genome shotgun (WGS) entry which is preliminary data.</text>
</comment>
<dbReference type="InterPro" id="IPR052360">
    <property type="entry name" value="Transcr_Regulatory_Proteins"/>
</dbReference>
<evidence type="ECO:0000259" key="7">
    <source>
        <dbReference type="PROSITE" id="PS50048"/>
    </source>
</evidence>
<evidence type="ECO:0000256" key="4">
    <source>
        <dbReference type="ARBA" id="ARBA00023125"/>
    </source>
</evidence>
<keyword evidence="6" id="KW-0539">Nucleus</keyword>
<dbReference type="InterPro" id="IPR001138">
    <property type="entry name" value="Zn2Cys6_DnaBD"/>
</dbReference>
<evidence type="ECO:0000313" key="9">
    <source>
        <dbReference type="Proteomes" id="UP001302126"/>
    </source>
</evidence>